<keyword evidence="1" id="KW-1133">Transmembrane helix</keyword>
<name>A0A385TNJ7_PAELA</name>
<evidence type="ECO:0000313" key="3">
    <source>
        <dbReference type="Proteomes" id="UP000266552"/>
    </source>
</evidence>
<feature type="transmembrane region" description="Helical" evidence="1">
    <location>
        <begin position="28"/>
        <end position="49"/>
    </location>
</feature>
<dbReference type="Proteomes" id="UP000266552">
    <property type="component" value="Chromosome"/>
</dbReference>
<organism evidence="2 3">
    <name type="scientific">Paenibacillus lautus</name>
    <name type="common">Bacillus lautus</name>
    <dbReference type="NCBI Taxonomy" id="1401"/>
    <lineage>
        <taxon>Bacteria</taxon>
        <taxon>Bacillati</taxon>
        <taxon>Bacillota</taxon>
        <taxon>Bacilli</taxon>
        <taxon>Bacillales</taxon>
        <taxon>Paenibacillaceae</taxon>
        <taxon>Paenibacillus</taxon>
    </lineage>
</organism>
<keyword evidence="1" id="KW-0472">Membrane</keyword>
<dbReference type="KEGG" id="plw:D5F53_23215"/>
<accession>A0A385TNJ7</accession>
<protein>
    <submittedName>
        <fullName evidence="2">Uncharacterized protein</fullName>
    </submittedName>
</protein>
<evidence type="ECO:0000313" key="2">
    <source>
        <dbReference type="EMBL" id="AYB46020.1"/>
    </source>
</evidence>
<reference evidence="2 3" key="1">
    <citation type="submission" date="2018-09" db="EMBL/GenBank/DDBJ databases">
        <title>Genome Sequence of Paenibacillus lautus Strain E7593-69, Azo Dye-Degrading Bacteria, Isolated from Commercial Tattoo Inks.</title>
        <authorList>
            <person name="Nho S.W."/>
            <person name="Kim S.-J."/>
            <person name="Kweon O."/>
            <person name="Cerniglia C.E."/>
        </authorList>
    </citation>
    <scope>NUCLEOTIDE SEQUENCE [LARGE SCALE GENOMIC DNA]</scope>
    <source>
        <strain evidence="2 3">E7593-69</strain>
    </source>
</reference>
<keyword evidence="3" id="KW-1185">Reference proteome</keyword>
<dbReference type="EMBL" id="CP032412">
    <property type="protein sequence ID" value="AYB46020.1"/>
    <property type="molecule type" value="Genomic_DNA"/>
</dbReference>
<sequence>MFFNLLTLFLPLFSTFSRLWFVFRSSLVRLWFVFGLPIAPASIIHARFIRIPFVHLSIHPFIHPLPQSSRYSCFAFS</sequence>
<gene>
    <name evidence="2" type="ORF">D5F53_23215</name>
</gene>
<dbReference type="AlphaFoldDB" id="A0A385TNJ7"/>
<keyword evidence="1" id="KW-0812">Transmembrane</keyword>
<evidence type="ECO:0000256" key="1">
    <source>
        <dbReference type="SAM" id="Phobius"/>
    </source>
</evidence>
<proteinExistence type="predicted"/>